<sequence length="246" mass="27601">GRRGVCGRRKERRNSEPSRATADPRSILLASRRQGGRGPSRRFGCGHPDGHRLWRRGRSRSTTSARSPLRAQGPAGQQTAPSARFVAGPPWRPGGRRRLADRGVCRQVLAWSPDSCRPGSTRVARSGGRTRCLGTADRGCTAPRSSPGSGDHRPVRRCSCRDEREPERREPGLYRCRSDRRNRTGGRRDPGRRSLHGRRRLHGRLHQRNGTQHRARRRDLRRCAPRGMDEVPIQSCPVAPFGWGTI</sequence>
<name>A0A6J4VKV7_9BACT</name>
<feature type="region of interest" description="Disordered" evidence="1">
    <location>
        <begin position="117"/>
        <end position="217"/>
    </location>
</feature>
<dbReference type="AlphaFoldDB" id="A0A6J4VKV7"/>
<feature type="non-terminal residue" evidence="2">
    <location>
        <position position="246"/>
    </location>
</feature>
<evidence type="ECO:0000313" key="2">
    <source>
        <dbReference type="EMBL" id="CAA9580884.1"/>
    </source>
</evidence>
<dbReference type="EMBL" id="CADCWF010000343">
    <property type="protein sequence ID" value="CAA9580884.1"/>
    <property type="molecule type" value="Genomic_DNA"/>
</dbReference>
<protein>
    <submittedName>
        <fullName evidence="2">Threonylcarbamoyl-AMP synthase</fullName>
        <ecNumber evidence="2">2.7.7.87</ecNumber>
    </submittedName>
</protein>
<dbReference type="GO" id="GO:0061710">
    <property type="term" value="F:L-threonylcarbamoyladenylate synthase"/>
    <property type="evidence" value="ECO:0007669"/>
    <property type="project" value="UniProtKB-EC"/>
</dbReference>
<feature type="compositionally biased region" description="Basic residues" evidence="1">
    <location>
        <begin position="193"/>
        <end position="217"/>
    </location>
</feature>
<accession>A0A6J4VKV7</accession>
<feature type="compositionally biased region" description="Basic and acidic residues" evidence="1">
    <location>
        <begin position="159"/>
        <end position="192"/>
    </location>
</feature>
<proteinExistence type="predicted"/>
<feature type="compositionally biased region" description="Low complexity" evidence="1">
    <location>
        <begin position="60"/>
        <end position="71"/>
    </location>
</feature>
<feature type="non-terminal residue" evidence="2">
    <location>
        <position position="1"/>
    </location>
</feature>
<evidence type="ECO:0000256" key="1">
    <source>
        <dbReference type="SAM" id="MobiDB-lite"/>
    </source>
</evidence>
<feature type="compositionally biased region" description="Basic residues" evidence="1">
    <location>
        <begin position="1"/>
        <end position="12"/>
    </location>
</feature>
<gene>
    <name evidence="2" type="ORF">AVDCRST_MAG59-4775</name>
</gene>
<keyword evidence="2" id="KW-0808">Transferase</keyword>
<organism evidence="2">
    <name type="scientific">uncultured Thermomicrobiales bacterium</name>
    <dbReference type="NCBI Taxonomy" id="1645740"/>
    <lineage>
        <taxon>Bacteria</taxon>
        <taxon>Pseudomonadati</taxon>
        <taxon>Thermomicrobiota</taxon>
        <taxon>Thermomicrobia</taxon>
        <taxon>Thermomicrobiales</taxon>
        <taxon>environmental samples</taxon>
    </lineage>
</organism>
<keyword evidence="2" id="KW-0548">Nucleotidyltransferase</keyword>
<reference evidence="2" key="1">
    <citation type="submission" date="2020-02" db="EMBL/GenBank/DDBJ databases">
        <authorList>
            <person name="Meier V. D."/>
        </authorList>
    </citation>
    <scope>NUCLEOTIDE SEQUENCE</scope>
    <source>
        <strain evidence="2">AVDCRST_MAG59</strain>
    </source>
</reference>
<feature type="region of interest" description="Disordered" evidence="1">
    <location>
        <begin position="1"/>
        <end position="97"/>
    </location>
</feature>
<dbReference type="EC" id="2.7.7.87" evidence="2"/>